<protein>
    <submittedName>
        <fullName evidence="2">Uncharacterized protein</fullName>
    </submittedName>
</protein>
<proteinExistence type="predicted"/>
<keyword evidence="1" id="KW-0812">Transmembrane</keyword>
<accession>A0A2G5SDF3</accession>
<sequence length="209" mass="24313">MFQTNSGPFSSTQPFNCSFFPFFIGPTIFLCPIHLTRFLIYPFLTSNIKCMILFYDSQNRLHGEATTQEKRLKKEVEELEEIHKQHPDWDNYPELLEYFKTPEDVQSRIKHWSALNWKRIDLTSARVETSSLEIKVKTTLNASLRTANDELSNDQVLVESKPGEKTEAYFQHDSAISPVTRGISQKVMSFAWIILLHLSYFPDLDLSDK</sequence>
<dbReference type="AlphaFoldDB" id="A0A2G5SDF3"/>
<dbReference type="Proteomes" id="UP000230233">
    <property type="component" value="Unassembled WGS sequence"/>
</dbReference>
<evidence type="ECO:0000313" key="3">
    <source>
        <dbReference type="Proteomes" id="UP000230233"/>
    </source>
</evidence>
<feature type="transmembrane region" description="Helical" evidence="1">
    <location>
        <begin position="20"/>
        <end position="44"/>
    </location>
</feature>
<evidence type="ECO:0000313" key="2">
    <source>
        <dbReference type="EMBL" id="PIC12926.1"/>
    </source>
</evidence>
<dbReference type="EMBL" id="PDUG01000016">
    <property type="protein sequence ID" value="PIC12926.1"/>
    <property type="molecule type" value="Genomic_DNA"/>
</dbReference>
<comment type="caution">
    <text evidence="2">The sequence shown here is derived from an EMBL/GenBank/DDBJ whole genome shotgun (WGS) entry which is preliminary data.</text>
</comment>
<keyword evidence="1" id="KW-1133">Transmembrane helix</keyword>
<organism evidence="2 3">
    <name type="scientific">Caenorhabditis nigoni</name>
    <dbReference type="NCBI Taxonomy" id="1611254"/>
    <lineage>
        <taxon>Eukaryota</taxon>
        <taxon>Metazoa</taxon>
        <taxon>Ecdysozoa</taxon>
        <taxon>Nematoda</taxon>
        <taxon>Chromadorea</taxon>
        <taxon>Rhabditida</taxon>
        <taxon>Rhabditina</taxon>
        <taxon>Rhabditomorpha</taxon>
        <taxon>Rhabditoidea</taxon>
        <taxon>Rhabditidae</taxon>
        <taxon>Peloderinae</taxon>
        <taxon>Caenorhabditis</taxon>
    </lineage>
</organism>
<gene>
    <name evidence="2" type="ORF">B9Z55_028029</name>
</gene>
<keyword evidence="3" id="KW-1185">Reference proteome</keyword>
<keyword evidence="1" id="KW-0472">Membrane</keyword>
<name>A0A2G5SDF3_9PELO</name>
<reference evidence="3" key="1">
    <citation type="submission" date="2017-10" db="EMBL/GenBank/DDBJ databases">
        <title>Rapid genome shrinkage in a self-fertile nematode reveals novel sperm competition proteins.</title>
        <authorList>
            <person name="Yin D."/>
            <person name="Schwarz E.M."/>
            <person name="Thomas C.G."/>
            <person name="Felde R.L."/>
            <person name="Korf I.F."/>
            <person name="Cutter A.D."/>
            <person name="Schartner C.M."/>
            <person name="Ralston E.J."/>
            <person name="Meyer B.J."/>
            <person name="Haag E.S."/>
        </authorList>
    </citation>
    <scope>NUCLEOTIDE SEQUENCE [LARGE SCALE GENOMIC DNA]</scope>
    <source>
        <strain evidence="3">JU1422</strain>
    </source>
</reference>
<evidence type="ECO:0000256" key="1">
    <source>
        <dbReference type="SAM" id="Phobius"/>
    </source>
</evidence>